<feature type="compositionally biased region" description="Low complexity" evidence="1">
    <location>
        <begin position="417"/>
        <end position="434"/>
    </location>
</feature>
<feature type="compositionally biased region" description="Pro residues" evidence="1">
    <location>
        <begin position="435"/>
        <end position="447"/>
    </location>
</feature>
<organism evidence="2 3">
    <name type="scientific">Sphaerisporangium corydalis</name>
    <dbReference type="NCBI Taxonomy" id="1441875"/>
    <lineage>
        <taxon>Bacteria</taxon>
        <taxon>Bacillati</taxon>
        <taxon>Actinomycetota</taxon>
        <taxon>Actinomycetes</taxon>
        <taxon>Streptosporangiales</taxon>
        <taxon>Streptosporangiaceae</taxon>
        <taxon>Sphaerisporangium</taxon>
    </lineage>
</organism>
<comment type="caution">
    <text evidence="2">The sequence shown here is derived from an EMBL/GenBank/DDBJ whole genome shotgun (WGS) entry which is preliminary data.</text>
</comment>
<accession>A0ABV9EHM5</accession>
<evidence type="ECO:0000256" key="1">
    <source>
        <dbReference type="SAM" id="MobiDB-lite"/>
    </source>
</evidence>
<protein>
    <submittedName>
        <fullName evidence="2">Uncharacterized protein</fullName>
    </submittedName>
</protein>
<feature type="compositionally biased region" description="Pro residues" evidence="1">
    <location>
        <begin position="455"/>
        <end position="467"/>
    </location>
</feature>
<gene>
    <name evidence="2" type="ORF">ACFO8L_17240</name>
</gene>
<feature type="compositionally biased region" description="Basic and acidic residues" evidence="1">
    <location>
        <begin position="330"/>
        <end position="354"/>
    </location>
</feature>
<keyword evidence="3" id="KW-1185">Reference proteome</keyword>
<feature type="region of interest" description="Disordered" evidence="1">
    <location>
        <begin position="40"/>
        <end position="503"/>
    </location>
</feature>
<proteinExistence type="predicted"/>
<name>A0ABV9EHM5_9ACTN</name>
<feature type="compositionally biased region" description="Basic and acidic residues" evidence="1">
    <location>
        <begin position="111"/>
        <end position="121"/>
    </location>
</feature>
<feature type="compositionally biased region" description="Basic and acidic residues" evidence="1">
    <location>
        <begin position="80"/>
        <end position="99"/>
    </location>
</feature>
<dbReference type="RefSeq" id="WP_262840619.1">
    <property type="nucleotide sequence ID" value="NZ_JANZYP010000002.1"/>
</dbReference>
<evidence type="ECO:0000313" key="2">
    <source>
        <dbReference type="EMBL" id="MFC4587840.1"/>
    </source>
</evidence>
<evidence type="ECO:0000313" key="3">
    <source>
        <dbReference type="Proteomes" id="UP001595891"/>
    </source>
</evidence>
<dbReference type="EMBL" id="JBHSFN010000010">
    <property type="protein sequence ID" value="MFC4587840.1"/>
    <property type="molecule type" value="Genomic_DNA"/>
</dbReference>
<sequence length="503" mass="51747">MARHDREDPHSLEEQLAWLDAIKETEEAPVQVTVTADETVVSPYPKDPWAMVPADPPAASSPLFRAAGDPLHGSTQPDDTGERDHGDTAEVRPSGDRDPWGTPSEPPAKPAGRDTGPRGGRDTGPLGGRDTGNLGGRDGGAFSAPINAPSEPLSRSGLSSTGGAFGDRAPSAGSGAFGERPPAPGSSAFGERSSGPATGSSAFGERSSGPATGSSAFGERSSGPAASGAFGERSSGSGAFGERPPAPGLGAFGERPASGAGAFGERPASPPQPSSAAPAAQERQGVSEDTDSFTFGSLTEEPPGGTSSGWIPAGPLTSGENARKPPKAAEPPKEPESYERSEPYEEPEPFRQPEAETTGEQPVRGWLEAALPAVETAEPEAPQERFGSFASGGGADTDDVVVPRVEHVLYEPVTEKAAPPAQRRPSPSRSRPPARSIPPPPPTPSAPAPWVRAVLPPPGVPSVPPLRPLRLARRSPPPGPRPGRTTRPRSGKPIRRRPGRAAR</sequence>
<reference evidence="3" key="1">
    <citation type="journal article" date="2019" name="Int. J. Syst. Evol. Microbiol.">
        <title>The Global Catalogue of Microorganisms (GCM) 10K type strain sequencing project: providing services to taxonomists for standard genome sequencing and annotation.</title>
        <authorList>
            <consortium name="The Broad Institute Genomics Platform"/>
            <consortium name="The Broad Institute Genome Sequencing Center for Infectious Disease"/>
            <person name="Wu L."/>
            <person name="Ma J."/>
        </authorList>
    </citation>
    <scope>NUCLEOTIDE SEQUENCE [LARGE SCALE GENOMIC DNA]</scope>
    <source>
        <strain evidence="3">CCUG 49560</strain>
    </source>
</reference>
<feature type="compositionally biased region" description="Gly residues" evidence="1">
    <location>
        <begin position="125"/>
        <end position="139"/>
    </location>
</feature>
<dbReference type="Proteomes" id="UP001595891">
    <property type="component" value="Unassembled WGS sequence"/>
</dbReference>
<feature type="compositionally biased region" description="Basic residues" evidence="1">
    <location>
        <begin position="484"/>
        <end position="503"/>
    </location>
</feature>